<keyword evidence="2" id="KW-1185">Reference proteome</keyword>
<feature type="region of interest" description="Disordered" evidence="1">
    <location>
        <begin position="254"/>
        <end position="300"/>
    </location>
</feature>
<sequence length="300" mass="33019">MTVTMKSINHGNAPRNFHPIPGNKALATNLNLENLMPTASMDPQAETTPASRNHQAFDFNRPTHAAQPPQTDFQINSNDIRGQAIIDHAAEHHHKEVQITPAVQGIIFMKNTYAVYPNQHFPAPWEQHIHYNAVRAPYITMPTDSSRASSQSSELQLALPALPSSAIVTANTLDMHALNQSTFAANMVIPSKEIVSAAPIMSPGIVCWNTTGHAFRDPCHIHSSVCQIDNLTPSSKTSVGKYDPTRAFQIPIKLGADQTPPKPTYRSGKTYARSGQIPRQLSNSNRRLRPRLSRPQTGHP</sequence>
<feature type="compositionally biased region" description="Polar residues" evidence="1">
    <location>
        <begin position="1"/>
        <end position="10"/>
    </location>
</feature>
<proteinExistence type="predicted"/>
<accession>A0A915KQU7</accession>
<organism evidence="2 3">
    <name type="scientific">Romanomermis culicivorax</name>
    <name type="common">Nematode worm</name>
    <dbReference type="NCBI Taxonomy" id="13658"/>
    <lineage>
        <taxon>Eukaryota</taxon>
        <taxon>Metazoa</taxon>
        <taxon>Ecdysozoa</taxon>
        <taxon>Nematoda</taxon>
        <taxon>Enoplea</taxon>
        <taxon>Dorylaimia</taxon>
        <taxon>Mermithida</taxon>
        <taxon>Mermithoidea</taxon>
        <taxon>Mermithidae</taxon>
        <taxon>Romanomermis</taxon>
    </lineage>
</organism>
<protein>
    <submittedName>
        <fullName evidence="3">Uncharacterized protein</fullName>
    </submittedName>
</protein>
<feature type="region of interest" description="Disordered" evidence="1">
    <location>
        <begin position="1"/>
        <end position="21"/>
    </location>
</feature>
<dbReference type="WBParaSite" id="nRc.2.0.1.t40450-RA">
    <property type="protein sequence ID" value="nRc.2.0.1.t40450-RA"/>
    <property type="gene ID" value="nRc.2.0.1.g40450"/>
</dbReference>
<evidence type="ECO:0000313" key="2">
    <source>
        <dbReference type="Proteomes" id="UP000887565"/>
    </source>
</evidence>
<dbReference type="AlphaFoldDB" id="A0A915KQU7"/>
<evidence type="ECO:0000256" key="1">
    <source>
        <dbReference type="SAM" id="MobiDB-lite"/>
    </source>
</evidence>
<evidence type="ECO:0000313" key="3">
    <source>
        <dbReference type="WBParaSite" id="nRc.2.0.1.t40450-RA"/>
    </source>
</evidence>
<name>A0A915KQU7_ROMCU</name>
<reference evidence="3" key="1">
    <citation type="submission" date="2022-11" db="UniProtKB">
        <authorList>
            <consortium name="WormBaseParasite"/>
        </authorList>
    </citation>
    <scope>IDENTIFICATION</scope>
</reference>
<dbReference type="Proteomes" id="UP000887565">
    <property type="component" value="Unplaced"/>
</dbReference>